<dbReference type="EMBL" id="BQKM01000018">
    <property type="protein sequence ID" value="GJN55358.1"/>
    <property type="molecule type" value="Genomic_DNA"/>
</dbReference>
<proteinExistence type="predicted"/>
<dbReference type="AlphaFoldDB" id="A0A6J4EB97"/>
<sequence>MLMEILLGWGGAMDVPTPCRGRSRFRARTAKAARGLGLEVFHMGRCWRGSRGLLRGKQWGSRREGVVGAAR</sequence>
<dbReference type="EMBL" id="AP023189">
    <property type="protein sequence ID" value="BCG25781.1"/>
    <property type="molecule type" value="Genomic_DNA"/>
</dbReference>
<dbReference type="KEGG" id="ptw:TUM18999_39720"/>
<evidence type="ECO:0000313" key="1">
    <source>
        <dbReference type="EMBL" id="BCG25781.1"/>
    </source>
</evidence>
<accession>A0A6J4EB97</accession>
<organism evidence="1 3">
    <name type="scientific">Pseudomonas tohonis</name>
    <dbReference type="NCBI Taxonomy" id="2725477"/>
    <lineage>
        <taxon>Bacteria</taxon>
        <taxon>Pseudomonadati</taxon>
        <taxon>Pseudomonadota</taxon>
        <taxon>Gammaproteobacteria</taxon>
        <taxon>Pseudomonadales</taxon>
        <taxon>Pseudomonadaceae</taxon>
        <taxon>Pseudomonas</taxon>
    </lineage>
</organism>
<dbReference type="Proteomes" id="UP001054892">
    <property type="component" value="Unassembled WGS sequence"/>
</dbReference>
<evidence type="ECO:0000313" key="2">
    <source>
        <dbReference type="EMBL" id="GJN55358.1"/>
    </source>
</evidence>
<gene>
    <name evidence="1" type="ORF">TUM18999_39720</name>
    <name evidence="2" type="ORF">TUM20286_51100</name>
</gene>
<evidence type="ECO:0000313" key="3">
    <source>
        <dbReference type="Proteomes" id="UP000509383"/>
    </source>
</evidence>
<name>A0A6J4EB97_9PSED</name>
<evidence type="ECO:0000313" key="4">
    <source>
        <dbReference type="Proteomes" id="UP001054892"/>
    </source>
</evidence>
<dbReference type="Proteomes" id="UP000509383">
    <property type="component" value="Chromosome"/>
</dbReference>
<protein>
    <submittedName>
        <fullName evidence="1">Uncharacterized protein</fullName>
    </submittedName>
</protein>
<reference evidence="1 3" key="1">
    <citation type="submission" date="2020-05" db="EMBL/GenBank/DDBJ databases">
        <title>Characterization of novel class B3 metallo-beta-lactamase from novel Pseudomonas species.</title>
        <authorList>
            <person name="Yamada K."/>
            <person name="Aoki K."/>
            <person name="Ishii Y."/>
        </authorList>
    </citation>
    <scope>NUCLEOTIDE SEQUENCE [LARGE SCALE GENOMIC DNA]</scope>
    <source>
        <strain evidence="1 3">TUM18999</strain>
        <strain evidence="2 4">TUM20286</strain>
    </source>
</reference>
<keyword evidence="4" id="KW-1185">Reference proteome</keyword>